<dbReference type="KEGG" id="fcy:FRACYDRAFT_246822"/>
<keyword evidence="2" id="KW-1185">Reference proteome</keyword>
<gene>
    <name evidence="1" type="ORF">FRACYDRAFT_246822</name>
</gene>
<evidence type="ECO:0000313" key="1">
    <source>
        <dbReference type="EMBL" id="OEU10947.1"/>
    </source>
</evidence>
<name>A0A1E7EYK4_9STRA</name>
<proteinExistence type="predicted"/>
<evidence type="ECO:0000313" key="2">
    <source>
        <dbReference type="Proteomes" id="UP000095751"/>
    </source>
</evidence>
<dbReference type="InParanoid" id="A0A1E7EYK4"/>
<dbReference type="EMBL" id="KV784370">
    <property type="protein sequence ID" value="OEU10947.1"/>
    <property type="molecule type" value="Genomic_DNA"/>
</dbReference>
<accession>A0A1E7EYK4</accession>
<reference evidence="1 2" key="1">
    <citation type="submission" date="2016-09" db="EMBL/GenBank/DDBJ databases">
        <title>Extensive genetic diversity and differential bi-allelic expression allows diatom success in the polar Southern Ocean.</title>
        <authorList>
            <consortium name="DOE Joint Genome Institute"/>
            <person name="Mock T."/>
            <person name="Otillar R.P."/>
            <person name="Strauss J."/>
            <person name="Dupont C."/>
            <person name="Frickenhaus S."/>
            <person name="Maumus F."/>
            <person name="Mcmullan M."/>
            <person name="Sanges R."/>
            <person name="Schmutz J."/>
            <person name="Toseland A."/>
            <person name="Valas R."/>
            <person name="Veluchamy A."/>
            <person name="Ward B.J."/>
            <person name="Allen A."/>
            <person name="Barry K."/>
            <person name="Falciatore A."/>
            <person name="Ferrante M."/>
            <person name="Fortunato A.E."/>
            <person name="Gloeckner G."/>
            <person name="Gruber A."/>
            <person name="Hipkin R."/>
            <person name="Janech M."/>
            <person name="Kroth P."/>
            <person name="Leese F."/>
            <person name="Lindquist E."/>
            <person name="Lyon B.R."/>
            <person name="Martin J."/>
            <person name="Mayer C."/>
            <person name="Parker M."/>
            <person name="Quesneville H."/>
            <person name="Raymond J."/>
            <person name="Uhlig C."/>
            <person name="Valentin K.U."/>
            <person name="Worden A.Z."/>
            <person name="Armbrust E.V."/>
            <person name="Bowler C."/>
            <person name="Green B."/>
            <person name="Moulton V."/>
            <person name="Van Oosterhout C."/>
            <person name="Grigoriev I."/>
        </authorList>
    </citation>
    <scope>NUCLEOTIDE SEQUENCE [LARGE SCALE GENOMIC DNA]</scope>
    <source>
        <strain evidence="1 2">CCMP1102</strain>
    </source>
</reference>
<organism evidence="1 2">
    <name type="scientific">Fragilariopsis cylindrus CCMP1102</name>
    <dbReference type="NCBI Taxonomy" id="635003"/>
    <lineage>
        <taxon>Eukaryota</taxon>
        <taxon>Sar</taxon>
        <taxon>Stramenopiles</taxon>
        <taxon>Ochrophyta</taxon>
        <taxon>Bacillariophyta</taxon>
        <taxon>Bacillariophyceae</taxon>
        <taxon>Bacillariophycidae</taxon>
        <taxon>Bacillariales</taxon>
        <taxon>Bacillariaceae</taxon>
        <taxon>Fragilariopsis</taxon>
    </lineage>
</organism>
<dbReference type="Proteomes" id="UP000095751">
    <property type="component" value="Unassembled WGS sequence"/>
</dbReference>
<dbReference type="AlphaFoldDB" id="A0A1E7EYK4"/>
<sequence>MSQLDSEQCRHSTHSKFSTGLNFPLSRDIAHYENFSPECPSKCSLEPERAYQEVGWGTKSVNNNGNVLNRTSMDINLFNKSLSDEILIFVPLREEKNLGMIWSSRENSKRDYMGGRRISNRQEEISIHGGSIRYIPIVNVVNKENSFYLLHRLSFFVEICAALSRNTPGAFSFRHATITVTVAGRVPAQGCLLWDTRD</sequence>
<protein>
    <submittedName>
        <fullName evidence="1">Uncharacterized protein</fullName>
    </submittedName>
</protein>